<dbReference type="EMBL" id="JBHSGA010000017">
    <property type="protein sequence ID" value="MFC4527044.1"/>
    <property type="molecule type" value="Genomic_DNA"/>
</dbReference>
<feature type="domain" description="Multidrug resistance protein MdtA-like C-terminal permuted SH3" evidence="6">
    <location>
        <begin position="303"/>
        <end position="363"/>
    </location>
</feature>
<evidence type="ECO:0000313" key="7">
    <source>
        <dbReference type="EMBL" id="MFC4527044.1"/>
    </source>
</evidence>
<evidence type="ECO:0000259" key="5">
    <source>
        <dbReference type="Pfam" id="PF25944"/>
    </source>
</evidence>
<evidence type="ECO:0000256" key="2">
    <source>
        <dbReference type="ARBA" id="ARBA00009477"/>
    </source>
</evidence>
<accession>A0ABV9C3G0</accession>
<dbReference type="Pfam" id="PF25967">
    <property type="entry name" value="RND-MFP_C"/>
    <property type="match status" value="1"/>
</dbReference>
<dbReference type="InterPro" id="IPR058625">
    <property type="entry name" value="MdtA-like_BSH"/>
</dbReference>
<proteinExistence type="inferred from homology"/>
<dbReference type="RefSeq" id="WP_266148946.1">
    <property type="nucleotide sequence ID" value="NZ_CP064028.1"/>
</dbReference>
<evidence type="ECO:0000259" key="6">
    <source>
        <dbReference type="Pfam" id="PF25967"/>
    </source>
</evidence>
<dbReference type="Gene3D" id="2.40.30.170">
    <property type="match status" value="1"/>
</dbReference>
<dbReference type="Gene3D" id="1.10.287.470">
    <property type="entry name" value="Helix hairpin bin"/>
    <property type="match status" value="1"/>
</dbReference>
<evidence type="ECO:0000313" key="8">
    <source>
        <dbReference type="Proteomes" id="UP001595961"/>
    </source>
</evidence>
<dbReference type="InterPro" id="IPR058627">
    <property type="entry name" value="MdtA-like_C"/>
</dbReference>
<dbReference type="NCBIfam" id="TIGR01730">
    <property type="entry name" value="RND_mfp"/>
    <property type="match status" value="1"/>
</dbReference>
<gene>
    <name evidence="7" type="ORF">ACFO5W_10415</name>
</gene>
<dbReference type="Gene3D" id="2.40.50.100">
    <property type="match status" value="1"/>
</dbReference>
<dbReference type="Pfam" id="PF25917">
    <property type="entry name" value="BSH_RND"/>
    <property type="match status" value="1"/>
</dbReference>
<dbReference type="PANTHER" id="PTHR30158:SF10">
    <property type="entry name" value="CATION EFFLUX PUMP"/>
    <property type="match status" value="1"/>
</dbReference>
<evidence type="ECO:0000259" key="4">
    <source>
        <dbReference type="Pfam" id="PF25917"/>
    </source>
</evidence>
<dbReference type="Gene3D" id="2.40.420.20">
    <property type="match status" value="1"/>
</dbReference>
<comment type="similarity">
    <text evidence="2">Belongs to the membrane fusion protein (MFP) (TC 8.A.1) family.</text>
</comment>
<dbReference type="Proteomes" id="UP001595961">
    <property type="component" value="Unassembled WGS sequence"/>
</dbReference>
<sequence>MKRKNKTRLIIGVVVVLGGGGLLLMHVSRTHAAVAAVAPPPVEADVATVLNRKVTEWQSYSGRLQAVDHVEIHALVPGTIEAIYFRDGQQVKKGDPLFLIDPRPYQASLDQALADVQSAKASEKFAQDDFERAKKLIANNAMSRRDYDEKADDLASAAAKRKAAEAAAERARVNLEYTHITAPVSGRMSRTEFTVGNIVSAGTSSPALTSLVSISPIYAEFDVDEQTYLGFIAHREGRDIEVRLGLANETGYSRLGKLFFVDNQLSAASGTIRVRAIFENLDGALVPGLFARVQVQGGLPHPAVLIDEKSISTDQARKFVYVVDAGNHAQYRAIVPGAESAGLRQVVSGLQPGERIVVSGFQRIHPGDEIRPKDVPMAGESSTD</sequence>
<feature type="domain" description="Multidrug resistance protein MdtA-like alpha-helical hairpin" evidence="3">
    <location>
        <begin position="109"/>
        <end position="178"/>
    </location>
</feature>
<dbReference type="InterPro" id="IPR006143">
    <property type="entry name" value="RND_pump_MFP"/>
</dbReference>
<dbReference type="Pfam" id="PF25944">
    <property type="entry name" value="Beta-barrel_RND"/>
    <property type="match status" value="1"/>
</dbReference>
<dbReference type="InterPro" id="IPR058624">
    <property type="entry name" value="MdtA-like_HH"/>
</dbReference>
<evidence type="ECO:0000259" key="3">
    <source>
        <dbReference type="Pfam" id="PF25876"/>
    </source>
</evidence>
<dbReference type="SUPFAM" id="SSF111369">
    <property type="entry name" value="HlyD-like secretion proteins"/>
    <property type="match status" value="1"/>
</dbReference>
<reference evidence="8" key="1">
    <citation type="journal article" date="2019" name="Int. J. Syst. Evol. Microbiol.">
        <title>The Global Catalogue of Microorganisms (GCM) 10K type strain sequencing project: providing services to taxonomists for standard genome sequencing and annotation.</title>
        <authorList>
            <consortium name="The Broad Institute Genomics Platform"/>
            <consortium name="The Broad Institute Genome Sequencing Center for Infectious Disease"/>
            <person name="Wu L."/>
            <person name="Ma J."/>
        </authorList>
    </citation>
    <scope>NUCLEOTIDE SEQUENCE [LARGE SCALE GENOMIC DNA]</scope>
    <source>
        <strain evidence="8">CCM 4481</strain>
    </source>
</reference>
<feature type="domain" description="Multidrug resistance protein MdtA-like barrel-sandwich hybrid" evidence="4">
    <location>
        <begin position="69"/>
        <end position="209"/>
    </location>
</feature>
<feature type="domain" description="Multidrug resistance protein MdtA-like beta-barrel" evidence="5">
    <location>
        <begin position="217"/>
        <end position="297"/>
    </location>
</feature>
<comment type="subcellular location">
    <subcellularLocation>
        <location evidence="1">Cell inner membrane</location>
        <topology evidence="1">Lipid-anchor</topology>
    </subcellularLocation>
</comment>
<dbReference type="InterPro" id="IPR058626">
    <property type="entry name" value="MdtA-like_b-barrel"/>
</dbReference>
<name>A0ABV9C3G0_9GAMM</name>
<evidence type="ECO:0000256" key="1">
    <source>
        <dbReference type="ARBA" id="ARBA00004519"/>
    </source>
</evidence>
<organism evidence="7 8">
    <name type="scientific">Dyella halodurans</name>
    <dbReference type="NCBI Taxonomy" id="1920171"/>
    <lineage>
        <taxon>Bacteria</taxon>
        <taxon>Pseudomonadati</taxon>
        <taxon>Pseudomonadota</taxon>
        <taxon>Gammaproteobacteria</taxon>
        <taxon>Lysobacterales</taxon>
        <taxon>Rhodanobacteraceae</taxon>
        <taxon>Dyella</taxon>
    </lineage>
</organism>
<comment type="caution">
    <text evidence="7">The sequence shown here is derived from an EMBL/GenBank/DDBJ whole genome shotgun (WGS) entry which is preliminary data.</text>
</comment>
<dbReference type="Pfam" id="PF25876">
    <property type="entry name" value="HH_MFP_RND"/>
    <property type="match status" value="1"/>
</dbReference>
<protein>
    <submittedName>
        <fullName evidence="7">Efflux RND transporter periplasmic adaptor subunit</fullName>
    </submittedName>
</protein>
<keyword evidence="8" id="KW-1185">Reference proteome</keyword>
<dbReference type="PANTHER" id="PTHR30158">
    <property type="entry name" value="ACRA/E-RELATED COMPONENT OF DRUG EFFLUX TRANSPORTER"/>
    <property type="match status" value="1"/>
</dbReference>